<organism evidence="2">
    <name type="scientific">Micromonas pusilla (strain CCMP1545)</name>
    <name type="common">Picoplanktonic green alga</name>
    <dbReference type="NCBI Taxonomy" id="564608"/>
    <lineage>
        <taxon>Eukaryota</taxon>
        <taxon>Viridiplantae</taxon>
        <taxon>Chlorophyta</taxon>
        <taxon>Mamiellophyceae</taxon>
        <taxon>Mamiellales</taxon>
        <taxon>Mamiellaceae</taxon>
        <taxon>Micromonas</taxon>
    </lineage>
</organism>
<sequence length="129" mass="14423">MYCTLRKTPRARAARVAAAAAHERGRVFAAPTLRLIESPRSRATEQAARARGRMIDSFRQRGSVSQPTRRRARAIPFFQPTAAFRHRERANFDRNPCGAVASSHASQCFPQVISLWRRCSRSRGDVSGG</sequence>
<evidence type="ECO:0000313" key="1">
    <source>
        <dbReference type="EMBL" id="EEH59690.1"/>
    </source>
</evidence>
<dbReference type="GeneID" id="9681662"/>
<dbReference type="Proteomes" id="UP000001876">
    <property type="component" value="Unassembled WGS sequence"/>
</dbReference>
<dbReference type="AlphaFoldDB" id="C1MK18"/>
<dbReference type="KEGG" id="mpp:MICPUCDRAFT_64173"/>
<accession>C1MK18</accession>
<name>C1MK18_MICPC</name>
<protein>
    <submittedName>
        <fullName evidence="1">Predicted protein</fullName>
    </submittedName>
</protein>
<proteinExistence type="predicted"/>
<dbReference type="RefSeq" id="XP_003056314.1">
    <property type="nucleotide sequence ID" value="XM_003056268.1"/>
</dbReference>
<keyword evidence="2" id="KW-1185">Reference proteome</keyword>
<dbReference type="EMBL" id="GG663736">
    <property type="protein sequence ID" value="EEH59690.1"/>
    <property type="molecule type" value="Genomic_DNA"/>
</dbReference>
<evidence type="ECO:0000313" key="2">
    <source>
        <dbReference type="Proteomes" id="UP000001876"/>
    </source>
</evidence>
<reference evidence="1 2" key="1">
    <citation type="journal article" date="2009" name="Science">
        <title>Green evolution and dynamic adaptations revealed by genomes of the marine picoeukaryotes Micromonas.</title>
        <authorList>
            <person name="Worden A.Z."/>
            <person name="Lee J.H."/>
            <person name="Mock T."/>
            <person name="Rouze P."/>
            <person name="Simmons M.P."/>
            <person name="Aerts A.L."/>
            <person name="Allen A.E."/>
            <person name="Cuvelier M.L."/>
            <person name="Derelle E."/>
            <person name="Everett M.V."/>
            <person name="Foulon E."/>
            <person name="Grimwood J."/>
            <person name="Gundlach H."/>
            <person name="Henrissat B."/>
            <person name="Napoli C."/>
            <person name="McDonald S.M."/>
            <person name="Parker M.S."/>
            <person name="Rombauts S."/>
            <person name="Salamov A."/>
            <person name="Von Dassow P."/>
            <person name="Badger J.H."/>
            <person name="Coutinho P.M."/>
            <person name="Demir E."/>
            <person name="Dubchak I."/>
            <person name="Gentemann C."/>
            <person name="Eikrem W."/>
            <person name="Gready J.E."/>
            <person name="John U."/>
            <person name="Lanier W."/>
            <person name="Lindquist E.A."/>
            <person name="Lucas S."/>
            <person name="Mayer K.F."/>
            <person name="Moreau H."/>
            <person name="Not F."/>
            <person name="Otillar R."/>
            <person name="Panaud O."/>
            <person name="Pangilinan J."/>
            <person name="Paulsen I."/>
            <person name="Piegu B."/>
            <person name="Poliakov A."/>
            <person name="Robbens S."/>
            <person name="Schmutz J."/>
            <person name="Toulza E."/>
            <person name="Wyss T."/>
            <person name="Zelensky A."/>
            <person name="Zhou K."/>
            <person name="Armbrust E.V."/>
            <person name="Bhattacharya D."/>
            <person name="Goodenough U.W."/>
            <person name="Van de Peer Y."/>
            <person name="Grigoriev I.V."/>
        </authorList>
    </citation>
    <scope>NUCLEOTIDE SEQUENCE [LARGE SCALE GENOMIC DNA]</scope>
    <source>
        <strain evidence="1 2">CCMP1545</strain>
    </source>
</reference>
<gene>
    <name evidence="1" type="ORF">MICPUCDRAFT_64173</name>
</gene>